<dbReference type="RefSeq" id="WP_136927650.1">
    <property type="nucleotide sequence ID" value="NZ_SSMQ01000003.1"/>
</dbReference>
<dbReference type="AlphaFoldDB" id="A0A4U1JI81"/>
<organism evidence="2 3">
    <name type="scientific">Polyangium fumosum</name>
    <dbReference type="NCBI Taxonomy" id="889272"/>
    <lineage>
        <taxon>Bacteria</taxon>
        <taxon>Pseudomonadati</taxon>
        <taxon>Myxococcota</taxon>
        <taxon>Polyangia</taxon>
        <taxon>Polyangiales</taxon>
        <taxon>Polyangiaceae</taxon>
        <taxon>Polyangium</taxon>
    </lineage>
</organism>
<dbReference type="Proteomes" id="UP000309215">
    <property type="component" value="Unassembled WGS sequence"/>
</dbReference>
<reference evidence="2 3" key="1">
    <citation type="submission" date="2019-04" db="EMBL/GenBank/DDBJ databases">
        <authorList>
            <person name="Li Y."/>
            <person name="Wang J."/>
        </authorList>
    </citation>
    <scope>NUCLEOTIDE SEQUENCE [LARGE SCALE GENOMIC DNA]</scope>
    <source>
        <strain evidence="2 3">DSM 14668</strain>
    </source>
</reference>
<evidence type="ECO:0000313" key="2">
    <source>
        <dbReference type="EMBL" id="TKD12351.1"/>
    </source>
</evidence>
<dbReference type="EMBL" id="SSMQ01000003">
    <property type="protein sequence ID" value="TKD12351.1"/>
    <property type="molecule type" value="Genomic_DNA"/>
</dbReference>
<gene>
    <name evidence="2" type="ORF">E8A74_04430</name>
</gene>
<sequence length="278" mass="30051">MPEAQPSKLDAALDLVLAGGPLRGLLDVLDRHSNLPGTRPNLDFARTVGIAIASRRGKADALVRALLGCPGEYPVIVAAHALAQRALVGLDPRGAMGTLHDLADEPRHLVRMGIVSALREVLRERGEATLPELATWTDGYFHAHVVLEALADREVLDRLRGPEEVIARLDEAFTLADVSPRAAERSQGLRTLREAMPSEVAVLAARFPEVVAWVEAKTASKRPETREVVSQAITALRRGGLKNAEAARIDGLLEASKKPPRDAARIVSGTRKRSKGRR</sequence>
<evidence type="ECO:0000256" key="1">
    <source>
        <dbReference type="SAM" id="MobiDB-lite"/>
    </source>
</evidence>
<comment type="caution">
    <text evidence="2">The sequence shown here is derived from an EMBL/GenBank/DDBJ whole genome shotgun (WGS) entry which is preliminary data.</text>
</comment>
<evidence type="ECO:0000313" key="3">
    <source>
        <dbReference type="Proteomes" id="UP000309215"/>
    </source>
</evidence>
<protein>
    <recommendedName>
        <fullName evidence="4">HEAT repeat domain-containing protein</fullName>
    </recommendedName>
</protein>
<keyword evidence="3" id="KW-1185">Reference proteome</keyword>
<feature type="region of interest" description="Disordered" evidence="1">
    <location>
        <begin position="252"/>
        <end position="278"/>
    </location>
</feature>
<dbReference type="OrthoDB" id="154709at2"/>
<evidence type="ECO:0008006" key="4">
    <source>
        <dbReference type="Google" id="ProtNLM"/>
    </source>
</evidence>
<feature type="compositionally biased region" description="Basic and acidic residues" evidence="1">
    <location>
        <begin position="255"/>
        <end position="264"/>
    </location>
</feature>
<accession>A0A4U1JI81</accession>
<name>A0A4U1JI81_9BACT</name>
<proteinExistence type="predicted"/>